<gene>
    <name evidence="12" type="ORF">Ocin01_10541</name>
</gene>
<dbReference type="SUPFAM" id="SSF56112">
    <property type="entry name" value="Protein kinase-like (PK-like)"/>
    <property type="match status" value="1"/>
</dbReference>
<dbReference type="GO" id="GO:0004674">
    <property type="term" value="F:protein serine/threonine kinase activity"/>
    <property type="evidence" value="ECO:0007669"/>
    <property type="project" value="UniProtKB-KW"/>
</dbReference>
<dbReference type="InterPro" id="IPR036936">
    <property type="entry name" value="CRIB_dom_sf"/>
</dbReference>
<keyword evidence="4" id="KW-0479">Metal-binding</keyword>
<dbReference type="InterPro" id="IPR000095">
    <property type="entry name" value="CRIB_dom"/>
</dbReference>
<dbReference type="SMART" id="SM00220">
    <property type="entry name" value="S_TKc"/>
    <property type="match status" value="1"/>
</dbReference>
<dbReference type="EMBL" id="LJIJ01000574">
    <property type="protein sequence ID" value="ODM96137.1"/>
    <property type="molecule type" value="Genomic_DNA"/>
</dbReference>
<feature type="binding site" evidence="8">
    <location>
        <position position="176"/>
    </location>
    <ligand>
        <name>ATP</name>
        <dbReference type="ChEBI" id="CHEBI:30616"/>
    </ligand>
</feature>
<keyword evidence="6 8" id="KW-0067">ATP-binding</keyword>
<keyword evidence="13" id="KW-1185">Reference proteome</keyword>
<accession>A0A1D2MSS5</accession>
<evidence type="ECO:0000256" key="2">
    <source>
        <dbReference type="ARBA" id="ARBA00012513"/>
    </source>
</evidence>
<name>A0A1D2MSS5_ORCCI</name>
<dbReference type="Gene3D" id="3.30.200.20">
    <property type="entry name" value="Phosphorylase Kinase, domain 1"/>
    <property type="match status" value="1"/>
</dbReference>
<evidence type="ECO:0000256" key="7">
    <source>
        <dbReference type="ARBA" id="ARBA00022842"/>
    </source>
</evidence>
<evidence type="ECO:0000256" key="1">
    <source>
        <dbReference type="ARBA" id="ARBA00001946"/>
    </source>
</evidence>
<dbReference type="Gene3D" id="1.10.510.10">
    <property type="entry name" value="Transferase(Phosphotransferase) domain 1"/>
    <property type="match status" value="1"/>
</dbReference>
<dbReference type="InterPro" id="IPR017441">
    <property type="entry name" value="Protein_kinase_ATP_BS"/>
</dbReference>
<dbReference type="PROSITE" id="PS50011">
    <property type="entry name" value="PROTEIN_KINASE_DOM"/>
    <property type="match status" value="1"/>
</dbReference>
<evidence type="ECO:0000256" key="10">
    <source>
        <dbReference type="SAM" id="MobiDB-lite"/>
    </source>
</evidence>
<evidence type="ECO:0000256" key="8">
    <source>
        <dbReference type="PROSITE-ProRule" id="PRU10141"/>
    </source>
</evidence>
<evidence type="ECO:0000256" key="6">
    <source>
        <dbReference type="ARBA" id="ARBA00022840"/>
    </source>
</evidence>
<evidence type="ECO:0000256" key="9">
    <source>
        <dbReference type="RuleBase" id="RU000304"/>
    </source>
</evidence>
<keyword evidence="12" id="KW-0418">Kinase</keyword>
<organism evidence="12 13">
    <name type="scientific">Orchesella cincta</name>
    <name type="common">Springtail</name>
    <name type="synonym">Podura cincta</name>
    <dbReference type="NCBI Taxonomy" id="48709"/>
    <lineage>
        <taxon>Eukaryota</taxon>
        <taxon>Metazoa</taxon>
        <taxon>Ecdysozoa</taxon>
        <taxon>Arthropoda</taxon>
        <taxon>Hexapoda</taxon>
        <taxon>Collembola</taxon>
        <taxon>Entomobryomorpha</taxon>
        <taxon>Entomobryoidea</taxon>
        <taxon>Orchesellidae</taxon>
        <taxon>Orchesellinae</taxon>
        <taxon>Orchesella</taxon>
    </lineage>
</organism>
<evidence type="ECO:0000259" key="11">
    <source>
        <dbReference type="PROSITE" id="PS50011"/>
    </source>
</evidence>
<evidence type="ECO:0000313" key="12">
    <source>
        <dbReference type="EMBL" id="ODM96137.1"/>
    </source>
</evidence>
<dbReference type="PANTHER" id="PTHR45832:SF21">
    <property type="entry name" value="NON-SPECIFIC SERINE_THREONINE PROTEIN KINASE"/>
    <property type="match status" value="1"/>
</dbReference>
<evidence type="ECO:0000256" key="3">
    <source>
        <dbReference type="ARBA" id="ARBA00022679"/>
    </source>
</evidence>
<dbReference type="PROSITE" id="PS00107">
    <property type="entry name" value="PROTEIN_KINASE_ATP"/>
    <property type="match status" value="1"/>
</dbReference>
<evidence type="ECO:0000256" key="5">
    <source>
        <dbReference type="ARBA" id="ARBA00022741"/>
    </source>
</evidence>
<dbReference type="OMA" id="GENIIMT"/>
<dbReference type="OrthoDB" id="1022360at2759"/>
<keyword evidence="3" id="KW-0808">Transferase</keyword>
<dbReference type="PROSITE" id="PS00108">
    <property type="entry name" value="PROTEIN_KINASE_ST"/>
    <property type="match status" value="1"/>
</dbReference>
<feature type="domain" description="Protein kinase" evidence="11">
    <location>
        <begin position="147"/>
        <end position="397"/>
    </location>
</feature>
<reference evidence="12 13" key="1">
    <citation type="journal article" date="2016" name="Genome Biol. Evol.">
        <title>Gene Family Evolution Reflects Adaptation to Soil Environmental Stressors in the Genome of the Collembolan Orchesella cincta.</title>
        <authorList>
            <person name="Faddeeva-Vakhrusheva A."/>
            <person name="Derks M.F."/>
            <person name="Anvar S.Y."/>
            <person name="Agamennone V."/>
            <person name="Suring W."/>
            <person name="Smit S."/>
            <person name="van Straalen N.M."/>
            <person name="Roelofs D."/>
        </authorList>
    </citation>
    <scope>NUCLEOTIDE SEQUENCE [LARGE SCALE GENOMIC DNA]</scope>
    <source>
        <tissue evidence="12">Mixed pool</tissue>
    </source>
</reference>
<comment type="caution">
    <text evidence="12">The sequence shown here is derived from an EMBL/GenBank/DDBJ whole genome shotgun (WGS) entry which is preliminary data.</text>
</comment>
<dbReference type="Gene3D" id="3.90.810.10">
    <property type="entry name" value="CRIB domain"/>
    <property type="match status" value="1"/>
</dbReference>
<dbReference type="PANTHER" id="PTHR45832">
    <property type="entry name" value="SERINE/THREONINE-PROTEIN KINASE SAMKA-RELATED-RELATED"/>
    <property type="match status" value="1"/>
</dbReference>
<dbReference type="STRING" id="48709.A0A1D2MSS5"/>
<dbReference type="FunFam" id="1.10.510.10:FF:000768">
    <property type="entry name" value="Non-specific serine/threonine protein kinase"/>
    <property type="match status" value="1"/>
</dbReference>
<dbReference type="Proteomes" id="UP000094527">
    <property type="component" value="Unassembled WGS sequence"/>
</dbReference>
<dbReference type="Pfam" id="PF00069">
    <property type="entry name" value="Pkinase"/>
    <property type="match status" value="1"/>
</dbReference>
<proteinExistence type="inferred from homology"/>
<keyword evidence="9" id="KW-0723">Serine/threonine-protein kinase</keyword>
<dbReference type="GO" id="GO:0046872">
    <property type="term" value="F:metal ion binding"/>
    <property type="evidence" value="ECO:0007669"/>
    <property type="project" value="UniProtKB-KW"/>
</dbReference>
<dbReference type="InterPro" id="IPR000719">
    <property type="entry name" value="Prot_kinase_dom"/>
</dbReference>
<sequence length="422" mass="47511">MKAVKRISKIFPGIIWKKSDEGLSISKPTLTTHNLHVRPDPETGALIGLPEEWLKLLNRALTPEDLQKNPEQAVQALKAYFIVNNQETKNFKLIPTDVKPQLSVQDEKPKPQKPPRQNRKNGVNPGENIIMTQLRSICNPDDPKQRYMKSIELGAGASGTVYKAVDMNSGNMVAIKEINLPRQPRKDLVLNEIKILKGFNHPNLVNFLDAYVVKDNLWVVMELLEGGPLTDTVQITIMSEQHIATVCREVLRGIHLLHSKGIIHRDIKSDNILMGLDGSVKVTDFGFCAKVTEGEKRNTRVGTPYWMAPEVVTQTQYGVKVDIWSLGIMAIEMIAGEPPYMREDPIRALYLIATNGKPEIPEWDKLSPDFQHFIDRCLEVSVEKRFSAAGLLSHPFLLNLAGDTRSLVPLIMEAQRILQKEN</sequence>
<feature type="region of interest" description="Disordered" evidence="10">
    <location>
        <begin position="94"/>
        <end position="126"/>
    </location>
</feature>
<dbReference type="EC" id="2.7.11.1" evidence="2"/>
<keyword evidence="7" id="KW-0460">Magnesium</keyword>
<comment type="similarity">
    <text evidence="9">Belongs to the protein kinase superfamily.</text>
</comment>
<comment type="cofactor">
    <cofactor evidence="1">
        <name>Mg(2+)</name>
        <dbReference type="ChEBI" id="CHEBI:18420"/>
    </cofactor>
</comment>
<dbReference type="InterPro" id="IPR011009">
    <property type="entry name" value="Kinase-like_dom_sf"/>
</dbReference>
<dbReference type="InterPro" id="IPR051931">
    <property type="entry name" value="PAK3-like"/>
</dbReference>
<keyword evidence="5 8" id="KW-0547">Nucleotide-binding</keyword>
<dbReference type="InterPro" id="IPR008271">
    <property type="entry name" value="Ser/Thr_kinase_AS"/>
</dbReference>
<dbReference type="GO" id="GO:0005524">
    <property type="term" value="F:ATP binding"/>
    <property type="evidence" value="ECO:0007669"/>
    <property type="project" value="UniProtKB-UniRule"/>
</dbReference>
<evidence type="ECO:0000256" key="4">
    <source>
        <dbReference type="ARBA" id="ARBA00022723"/>
    </source>
</evidence>
<dbReference type="Pfam" id="PF00786">
    <property type="entry name" value="PBD"/>
    <property type="match status" value="1"/>
</dbReference>
<protein>
    <recommendedName>
        <fullName evidence="2">non-specific serine/threonine protein kinase</fullName>
        <ecNumber evidence="2">2.7.11.1</ecNumber>
    </recommendedName>
</protein>
<evidence type="ECO:0000313" key="13">
    <source>
        <dbReference type="Proteomes" id="UP000094527"/>
    </source>
</evidence>
<dbReference type="AlphaFoldDB" id="A0A1D2MSS5"/>